<feature type="transmembrane region" description="Helical" evidence="1">
    <location>
        <begin position="15"/>
        <end position="36"/>
    </location>
</feature>
<keyword evidence="3" id="KW-1185">Reference proteome</keyword>
<dbReference type="AlphaFoldDB" id="A0A1I2JWY8"/>
<sequence>MSKNEKRKKYTKKRYVLPVLIVVLLIIGRIALPYILENYVTKTLNNIPGYEGSVSDVDLSLWRGAYQIEGLILMEENSQGEKPLLDFPYSDISIDWRSLFKGKIVSEIEMQDPNFNYIFENQEKKDEADVEDWTKALTNLVPIDINHFVVHNGTANFVEVSTEPQISLFLEKISLKAHNLSNVVDREKELPSHLWANAVSMGGGDVGIHGNLNLLKQIPDMDMEFSLKKAEATSLNEITRRYAGVDFESGTFELYSELAIANGFLKGYIKPMLINTKLIEKDDDGGIFKKLWEGFVGFLKFALKNQGTDTLATRVPLEGDLNNVESGVWTTVLNIFKNAWIEAFKGSIDADIEFEDAKQESAKE</sequence>
<protein>
    <recommendedName>
        <fullName evidence="4">DUF748 domain-containing protein</fullName>
    </recommendedName>
</protein>
<reference evidence="3" key="1">
    <citation type="submission" date="2016-10" db="EMBL/GenBank/DDBJ databases">
        <authorList>
            <person name="Varghese N."/>
            <person name="Submissions S."/>
        </authorList>
    </citation>
    <scope>NUCLEOTIDE SEQUENCE [LARGE SCALE GENOMIC DNA]</scope>
    <source>
        <strain evidence="3">DSM 23515</strain>
    </source>
</reference>
<gene>
    <name evidence="2" type="ORF">SAMN04488033_101136</name>
</gene>
<organism evidence="2 3">
    <name type="scientific">Salegentibacter agarivorans</name>
    <dbReference type="NCBI Taxonomy" id="345907"/>
    <lineage>
        <taxon>Bacteria</taxon>
        <taxon>Pseudomonadati</taxon>
        <taxon>Bacteroidota</taxon>
        <taxon>Flavobacteriia</taxon>
        <taxon>Flavobacteriales</taxon>
        <taxon>Flavobacteriaceae</taxon>
        <taxon>Salegentibacter</taxon>
    </lineage>
</organism>
<keyword evidence="1" id="KW-1133">Transmembrane helix</keyword>
<evidence type="ECO:0008006" key="4">
    <source>
        <dbReference type="Google" id="ProtNLM"/>
    </source>
</evidence>
<name>A0A1I2JWY8_9FLAO</name>
<keyword evidence="1" id="KW-0812">Transmembrane</keyword>
<evidence type="ECO:0000313" key="2">
    <source>
        <dbReference type="EMBL" id="SFF58709.1"/>
    </source>
</evidence>
<evidence type="ECO:0000313" key="3">
    <source>
        <dbReference type="Proteomes" id="UP000199116"/>
    </source>
</evidence>
<evidence type="ECO:0000256" key="1">
    <source>
        <dbReference type="SAM" id="Phobius"/>
    </source>
</evidence>
<proteinExistence type="predicted"/>
<dbReference type="Pfam" id="PF05359">
    <property type="entry name" value="DUF748"/>
    <property type="match status" value="1"/>
</dbReference>
<dbReference type="EMBL" id="FOOH01000001">
    <property type="protein sequence ID" value="SFF58709.1"/>
    <property type="molecule type" value="Genomic_DNA"/>
</dbReference>
<dbReference type="InterPro" id="IPR008023">
    <property type="entry name" value="DUF748"/>
</dbReference>
<accession>A0A1I2JWY8</accession>
<keyword evidence="1" id="KW-0472">Membrane</keyword>
<dbReference type="Proteomes" id="UP000199116">
    <property type="component" value="Unassembled WGS sequence"/>
</dbReference>
<dbReference type="RefSeq" id="WP_093302030.1">
    <property type="nucleotide sequence ID" value="NZ_FOOH01000001.1"/>
</dbReference>